<evidence type="ECO:0000313" key="2">
    <source>
        <dbReference type="EMBL" id="PSR35088.1"/>
    </source>
</evidence>
<dbReference type="AlphaFoldDB" id="A0A2T2XKY7"/>
<organism evidence="2 3">
    <name type="scientific">Sulfobacillus benefaciens</name>
    <dbReference type="NCBI Taxonomy" id="453960"/>
    <lineage>
        <taxon>Bacteria</taxon>
        <taxon>Bacillati</taxon>
        <taxon>Bacillota</taxon>
        <taxon>Clostridia</taxon>
        <taxon>Eubacteriales</taxon>
        <taxon>Clostridiales Family XVII. Incertae Sedis</taxon>
        <taxon>Sulfobacillus</taxon>
    </lineage>
</organism>
<evidence type="ECO:0000256" key="1">
    <source>
        <dbReference type="SAM" id="Phobius"/>
    </source>
</evidence>
<keyword evidence="1" id="KW-1133">Transmembrane helix</keyword>
<keyword evidence="1" id="KW-0812">Transmembrane</keyword>
<dbReference type="Pfam" id="PF11345">
    <property type="entry name" value="DUF3147"/>
    <property type="match status" value="1"/>
</dbReference>
<reference evidence="2 3" key="1">
    <citation type="journal article" date="2014" name="BMC Genomics">
        <title>Comparison of environmental and isolate Sulfobacillus genomes reveals diverse carbon, sulfur, nitrogen, and hydrogen metabolisms.</title>
        <authorList>
            <person name="Justice N.B."/>
            <person name="Norman A."/>
            <person name="Brown C.T."/>
            <person name="Singh A."/>
            <person name="Thomas B.C."/>
            <person name="Banfield J.F."/>
        </authorList>
    </citation>
    <scope>NUCLEOTIDE SEQUENCE [LARGE SCALE GENOMIC DNA]</scope>
    <source>
        <strain evidence="2">AMDSBA4</strain>
    </source>
</reference>
<keyword evidence="1" id="KW-0472">Membrane</keyword>
<feature type="transmembrane region" description="Helical" evidence="1">
    <location>
        <begin position="7"/>
        <end position="25"/>
    </location>
</feature>
<dbReference type="InterPro" id="IPR021493">
    <property type="entry name" value="DUF3147"/>
</dbReference>
<evidence type="ECO:0008006" key="4">
    <source>
        <dbReference type="Google" id="ProtNLM"/>
    </source>
</evidence>
<sequence>MVILEKFIVGGLGIVLVTLIAQTLGGTIGGFLAGFPAVFLMALTVTAWGHPSHSIDPRLAKMVWASMGALVADIVIAWIAPTLLSRYRFRWAFPSLLTIWAGVSGVSYLVLSLH</sequence>
<feature type="transmembrane region" description="Helical" evidence="1">
    <location>
        <begin position="92"/>
        <end position="111"/>
    </location>
</feature>
<dbReference type="Proteomes" id="UP000242972">
    <property type="component" value="Unassembled WGS sequence"/>
</dbReference>
<name>A0A2T2XKY7_9FIRM</name>
<comment type="caution">
    <text evidence="2">The sequence shown here is derived from an EMBL/GenBank/DDBJ whole genome shotgun (WGS) entry which is preliminary data.</text>
</comment>
<accession>A0A2T2XKY7</accession>
<evidence type="ECO:0000313" key="3">
    <source>
        <dbReference type="Proteomes" id="UP000242972"/>
    </source>
</evidence>
<feature type="transmembrane region" description="Helical" evidence="1">
    <location>
        <begin position="31"/>
        <end position="50"/>
    </location>
</feature>
<gene>
    <name evidence="2" type="ORF">C7B46_02745</name>
</gene>
<proteinExistence type="predicted"/>
<protein>
    <recommendedName>
        <fullName evidence="4">DUF3147 domain-containing protein</fullName>
    </recommendedName>
</protein>
<dbReference type="EMBL" id="PXYW01000004">
    <property type="protein sequence ID" value="PSR35088.1"/>
    <property type="molecule type" value="Genomic_DNA"/>
</dbReference>
<feature type="transmembrane region" description="Helical" evidence="1">
    <location>
        <begin position="62"/>
        <end position="80"/>
    </location>
</feature>